<organism evidence="1 2">
    <name type="scientific">Nonlabens ulvanivorans</name>
    <name type="common">Persicivirga ulvanivorans</name>
    <dbReference type="NCBI Taxonomy" id="906888"/>
    <lineage>
        <taxon>Bacteria</taxon>
        <taxon>Pseudomonadati</taxon>
        <taxon>Bacteroidota</taxon>
        <taxon>Flavobacteriia</taxon>
        <taxon>Flavobacteriales</taxon>
        <taxon>Flavobacteriaceae</taxon>
        <taxon>Nonlabens</taxon>
    </lineage>
</organism>
<dbReference type="InterPro" id="IPR036770">
    <property type="entry name" value="Ankyrin_rpt-contain_sf"/>
</dbReference>
<proteinExistence type="predicted"/>
<protein>
    <submittedName>
        <fullName evidence="1">Uncharacterized protein</fullName>
    </submittedName>
</protein>
<evidence type="ECO:0000313" key="2">
    <source>
        <dbReference type="Proteomes" id="UP000028531"/>
    </source>
</evidence>
<sequence length="423" mass="44472">GTPVTIDTNAAETLTTLVLNADDTNLDYTDEDGVTTQLDFTALVQNLETITTLVDNTDGTFTYTNEAGTPVTIDTNAAETLTTLVLNADDTNLDYTDEDGVTTQLDFTALVQNLETITTLVDNTDGTFTYTNEAGTPVTIDTNAAETLTTLVLNADDTNLDYTDEDGVTTQLDFTALVQNLETITTLVDNTDGTFTYTNEAGTPVTIDTNAAETLTTLVLNPNNTSLDYTDEDGVTTQLNFTALVQNLESQDISTDGNPGNISISNGSTINLNVDDADSDSANEVNTAFAVNGANLEITDSNGTLSVPLASIGSDDQTITDFSYDDVTNVLTITLEDGNTSTVNLAELSETVVAGTGAITVTDDGNGNYTVNSTDPDESITNEVNTAFAVNGANLEITDSNGTLSVPLASIGSDDQTITDFSY</sequence>
<gene>
    <name evidence="1" type="ORF">IL45_02215</name>
</gene>
<dbReference type="AlphaFoldDB" id="A0A084JZC9"/>
<feature type="non-terminal residue" evidence="1">
    <location>
        <position position="1"/>
    </location>
</feature>
<dbReference type="EMBL" id="JPJI01000015">
    <property type="protein sequence ID" value="KEZ94313.1"/>
    <property type="molecule type" value="Genomic_DNA"/>
</dbReference>
<comment type="caution">
    <text evidence="1">The sequence shown here is derived from an EMBL/GenBank/DDBJ whole genome shotgun (WGS) entry which is preliminary data.</text>
</comment>
<reference evidence="1 2" key="1">
    <citation type="submission" date="2014-07" db="EMBL/GenBank/DDBJ databases">
        <title>Draft genome sequence of Nonlabens ulvanivorans, an ulvan degrading bacterium.</title>
        <authorList>
            <person name="Kopel M."/>
            <person name="Helbert W."/>
            <person name="Henrissat B."/>
            <person name="Doniger T."/>
            <person name="Banin E."/>
        </authorList>
    </citation>
    <scope>NUCLEOTIDE SEQUENCE [LARGE SCALE GENOMIC DNA]</scope>
    <source>
        <strain evidence="1 2">PLR</strain>
    </source>
</reference>
<name>A0A084JZC9_NONUL</name>
<feature type="non-terminal residue" evidence="1">
    <location>
        <position position="423"/>
    </location>
</feature>
<dbReference type="Gene3D" id="2.20.220.10">
    <property type="entry name" value="alpha-Amylases"/>
    <property type="match status" value="1"/>
</dbReference>
<accession>A0A084JZC9</accession>
<dbReference type="SUPFAM" id="SSF48403">
    <property type="entry name" value="Ankyrin repeat"/>
    <property type="match status" value="1"/>
</dbReference>
<dbReference type="Proteomes" id="UP000028531">
    <property type="component" value="Unassembled WGS sequence"/>
</dbReference>
<evidence type="ECO:0000313" key="1">
    <source>
        <dbReference type="EMBL" id="KEZ94313.1"/>
    </source>
</evidence>